<dbReference type="AlphaFoldDB" id="A0A2T7NBN5"/>
<keyword evidence="6" id="KW-1185">Reference proteome</keyword>
<dbReference type="InterPro" id="IPR036322">
    <property type="entry name" value="WD40_repeat_dom_sf"/>
</dbReference>
<dbReference type="PRINTS" id="PR00320">
    <property type="entry name" value="GPROTEINBRPT"/>
</dbReference>
<dbReference type="SMART" id="SM00320">
    <property type="entry name" value="WD40"/>
    <property type="match status" value="8"/>
</dbReference>
<sequence length="764" mass="83729">MKLKRFLLRYYPPGIILEYEQGGAMKTKTINLLDLQPDTDVDAVVGEISKKEQLITSSSTEQVRKLIIRLQEKLSQSDDHTFHLFKVLRAHILPLTNVSFNKSGSNFITGSYDRTCKVWDTASGEELHTLEGHRNVVYAISFNNPFGDKIATGSFDKTCKLWSTETGKCFHTFRGHTAEIVCVSFNPQSTVVATGSMDTTCRLWDVEKGVETISLVGHSAEIISLSFSSSGSEILTGSFDHTVALWDARTGKKIHTLIGHKAEISSAQFNWDSSLIATGSMDKTCKIWDFNTVGRCIGTLRGHNDEVLDVAFDLRGQHLVTASADSTARCYDALTHGLICKFEGHEGEITFNPQGTTVLTASADKTARLWDPETGACKQVLEGHTDEIFSCAFNYEGNTIITDEIIKLNRKESKQNKASRGRGGITTARGGGRRGYRSRGSKISRGGAQTYQDQGSTTGRGSAISRSWGNTRARGNLRTWGRGRGMNQGNRAGNNKEHSTTFNTASGRARRGNLSGRLGNFRGALRGRGTKRGGLNSGGDNSLTSLHQKRQVALKALQLAHRTLANIERQTARTNLVNTKRGITAPQGESLGLQSQQLSGSTLSLTSSQGSRGGGSRGRGRGRGRQLNRHLLGTQVTSYDNPKPRGRGRGWLSRSQIPASNISVSIDNPSTNTRQLLQPHSQPRRRPWRRPQQYNTSDRVVPQTSIAKDLMKLKPTESMSYVFQKNAFSAGSTSQSLNERFSSVTGGRDTDAAEVDSSGRKVFF</sequence>
<dbReference type="SUPFAM" id="SSF50978">
    <property type="entry name" value="WD40 repeat-like"/>
    <property type="match status" value="2"/>
</dbReference>
<keyword evidence="1 3" id="KW-0853">WD repeat</keyword>
<feature type="repeat" description="WD" evidence="3">
    <location>
        <begin position="300"/>
        <end position="332"/>
    </location>
</feature>
<dbReference type="Pfam" id="PF00400">
    <property type="entry name" value="WD40"/>
    <property type="match status" value="8"/>
</dbReference>
<feature type="repeat" description="WD" evidence="3">
    <location>
        <begin position="130"/>
        <end position="172"/>
    </location>
</feature>
<evidence type="ECO:0000256" key="4">
    <source>
        <dbReference type="SAM" id="MobiDB-lite"/>
    </source>
</evidence>
<dbReference type="InterPro" id="IPR020472">
    <property type="entry name" value="WD40_PAC1"/>
</dbReference>
<dbReference type="PROSITE" id="PS50294">
    <property type="entry name" value="WD_REPEATS_REGION"/>
    <property type="match status" value="6"/>
</dbReference>
<dbReference type="PANTHER" id="PTHR22847:SF744">
    <property type="entry name" value="DYNEIN ASSEMBLY FACTOR WITH WD REPEATS 1"/>
    <property type="match status" value="1"/>
</dbReference>
<name>A0A2T7NBN5_POMCA</name>
<feature type="region of interest" description="Disordered" evidence="4">
    <location>
        <begin position="578"/>
        <end position="698"/>
    </location>
</feature>
<feature type="compositionally biased region" description="Basic residues" evidence="4">
    <location>
        <begin position="431"/>
        <end position="442"/>
    </location>
</feature>
<reference evidence="5 6" key="1">
    <citation type="submission" date="2018-04" db="EMBL/GenBank/DDBJ databases">
        <title>The genome of golden apple snail Pomacea canaliculata provides insight into stress tolerance and invasive adaptation.</title>
        <authorList>
            <person name="Liu C."/>
            <person name="Liu B."/>
            <person name="Ren Y."/>
            <person name="Zhang Y."/>
            <person name="Wang H."/>
            <person name="Li S."/>
            <person name="Jiang F."/>
            <person name="Yin L."/>
            <person name="Zhang G."/>
            <person name="Qian W."/>
            <person name="Fan W."/>
        </authorList>
    </citation>
    <scope>NUCLEOTIDE SEQUENCE [LARGE SCALE GENOMIC DNA]</scope>
    <source>
        <strain evidence="5">SZHN2017</strain>
        <tissue evidence="5">Muscle</tissue>
    </source>
</reference>
<dbReference type="CDD" id="cd00200">
    <property type="entry name" value="WD40"/>
    <property type="match status" value="1"/>
</dbReference>
<dbReference type="EMBL" id="PZQS01000014">
    <property type="protein sequence ID" value="PVD18584.1"/>
    <property type="molecule type" value="Genomic_DNA"/>
</dbReference>
<feature type="repeat" description="WD" evidence="3">
    <location>
        <begin position="257"/>
        <end position="292"/>
    </location>
</feature>
<dbReference type="InterPro" id="IPR015943">
    <property type="entry name" value="WD40/YVTN_repeat-like_dom_sf"/>
</dbReference>
<feature type="region of interest" description="Disordered" evidence="4">
    <location>
        <begin position="731"/>
        <end position="758"/>
    </location>
</feature>
<feature type="region of interest" description="Disordered" evidence="4">
    <location>
        <begin position="412"/>
        <end position="543"/>
    </location>
</feature>
<accession>A0A2T7NBN5</accession>
<feature type="compositionally biased region" description="Polar residues" evidence="4">
    <location>
        <begin position="449"/>
        <end position="470"/>
    </location>
</feature>
<dbReference type="InterPro" id="IPR019775">
    <property type="entry name" value="WD40_repeat_CS"/>
</dbReference>
<organism evidence="5 6">
    <name type="scientific">Pomacea canaliculata</name>
    <name type="common">Golden apple snail</name>
    <dbReference type="NCBI Taxonomy" id="400727"/>
    <lineage>
        <taxon>Eukaryota</taxon>
        <taxon>Metazoa</taxon>
        <taxon>Spiralia</taxon>
        <taxon>Lophotrochozoa</taxon>
        <taxon>Mollusca</taxon>
        <taxon>Gastropoda</taxon>
        <taxon>Caenogastropoda</taxon>
        <taxon>Architaenioglossa</taxon>
        <taxon>Ampullarioidea</taxon>
        <taxon>Ampullariidae</taxon>
        <taxon>Pomacea</taxon>
    </lineage>
</organism>
<feature type="repeat" description="WD" evidence="3">
    <location>
        <begin position="215"/>
        <end position="256"/>
    </location>
</feature>
<keyword evidence="2" id="KW-0677">Repeat</keyword>
<protein>
    <submittedName>
        <fullName evidence="5">Uncharacterized protein</fullName>
    </submittedName>
</protein>
<feature type="compositionally biased region" description="Low complexity" evidence="4">
    <location>
        <begin position="587"/>
        <end position="610"/>
    </location>
</feature>
<feature type="compositionally biased region" description="Polar residues" evidence="4">
    <location>
        <begin position="731"/>
        <end position="745"/>
    </location>
</feature>
<dbReference type="PROSITE" id="PS50082">
    <property type="entry name" value="WD_REPEATS_2"/>
    <property type="match status" value="7"/>
</dbReference>
<evidence type="ECO:0000313" key="6">
    <source>
        <dbReference type="Proteomes" id="UP000245119"/>
    </source>
</evidence>
<dbReference type="OrthoDB" id="6161931at2759"/>
<dbReference type="PROSITE" id="PS00678">
    <property type="entry name" value="WD_REPEATS_1"/>
    <property type="match status" value="3"/>
</dbReference>
<feature type="repeat" description="WD" evidence="3">
    <location>
        <begin position="173"/>
        <end position="214"/>
    </location>
</feature>
<evidence type="ECO:0000256" key="1">
    <source>
        <dbReference type="ARBA" id="ARBA00022574"/>
    </source>
</evidence>
<evidence type="ECO:0000313" key="5">
    <source>
        <dbReference type="EMBL" id="PVD18584.1"/>
    </source>
</evidence>
<comment type="caution">
    <text evidence="5">The sequence shown here is derived from an EMBL/GenBank/DDBJ whole genome shotgun (WGS) entry which is preliminary data.</text>
</comment>
<dbReference type="Proteomes" id="UP000245119">
    <property type="component" value="Linkage Group LG14"/>
</dbReference>
<dbReference type="InterPro" id="IPR001680">
    <property type="entry name" value="WD40_rpt"/>
</dbReference>
<evidence type="ECO:0000256" key="3">
    <source>
        <dbReference type="PROSITE-ProRule" id="PRU00221"/>
    </source>
</evidence>
<evidence type="ECO:0000256" key="2">
    <source>
        <dbReference type="ARBA" id="ARBA00022737"/>
    </source>
</evidence>
<proteinExistence type="predicted"/>
<dbReference type="STRING" id="400727.A0A2T7NBN5"/>
<feature type="compositionally biased region" description="Polar residues" evidence="4">
    <location>
        <begin position="653"/>
        <end position="676"/>
    </location>
</feature>
<feature type="compositionally biased region" description="Basic residues" evidence="4">
    <location>
        <begin position="618"/>
        <end position="628"/>
    </location>
</feature>
<dbReference type="Gene3D" id="2.130.10.10">
    <property type="entry name" value="YVTN repeat-like/Quinoprotein amine dehydrogenase"/>
    <property type="match status" value="3"/>
</dbReference>
<dbReference type="PANTHER" id="PTHR22847">
    <property type="entry name" value="WD40 REPEAT PROTEIN"/>
    <property type="match status" value="1"/>
</dbReference>
<feature type="repeat" description="WD" evidence="3">
    <location>
        <begin position="88"/>
        <end position="129"/>
    </location>
</feature>
<gene>
    <name evidence="5" type="ORF">C0Q70_21134</name>
</gene>
<feature type="repeat" description="WD" evidence="3">
    <location>
        <begin position="349"/>
        <end position="380"/>
    </location>
</feature>